<keyword evidence="1" id="KW-0175">Coiled coil</keyword>
<feature type="region of interest" description="Disordered" evidence="2">
    <location>
        <begin position="472"/>
        <end position="539"/>
    </location>
</feature>
<evidence type="ECO:0000313" key="4">
    <source>
        <dbReference type="Proteomes" id="UP001153269"/>
    </source>
</evidence>
<feature type="compositionally biased region" description="Polar residues" evidence="2">
    <location>
        <begin position="86"/>
        <end position="101"/>
    </location>
</feature>
<feature type="region of interest" description="Disordered" evidence="2">
    <location>
        <begin position="63"/>
        <end position="101"/>
    </location>
</feature>
<evidence type="ECO:0008006" key="5">
    <source>
        <dbReference type="Google" id="ProtNLM"/>
    </source>
</evidence>
<protein>
    <recommendedName>
        <fullName evidence="5">Coiled-coil domain containing 62</fullName>
    </recommendedName>
</protein>
<evidence type="ECO:0000256" key="2">
    <source>
        <dbReference type="SAM" id="MobiDB-lite"/>
    </source>
</evidence>
<reference evidence="3" key="1">
    <citation type="submission" date="2020-03" db="EMBL/GenBank/DDBJ databases">
        <authorList>
            <person name="Weist P."/>
        </authorList>
    </citation>
    <scope>NUCLEOTIDE SEQUENCE</scope>
</reference>
<dbReference type="Proteomes" id="UP001153269">
    <property type="component" value="Unassembled WGS sequence"/>
</dbReference>
<comment type="caution">
    <text evidence="3">The sequence shown here is derived from an EMBL/GenBank/DDBJ whole genome shotgun (WGS) entry which is preliminary data.</text>
</comment>
<gene>
    <name evidence="3" type="ORF">PLEPLA_LOCUS27585</name>
</gene>
<evidence type="ECO:0000256" key="1">
    <source>
        <dbReference type="SAM" id="Coils"/>
    </source>
</evidence>
<evidence type="ECO:0000313" key="3">
    <source>
        <dbReference type="EMBL" id="CAB1439817.1"/>
    </source>
</evidence>
<feature type="coiled-coil region" evidence="1">
    <location>
        <begin position="367"/>
        <end position="394"/>
    </location>
</feature>
<sequence length="539" mass="61171">MDEARRRPPSDGRACGEASACFPCSPTHDSSAELWHSTPVKKKNGGAPLDVGKNSVLTSLQMDGTTKRWTERTPPLPADAPCPRNSLDSESPVNDLSGSTIQRQRRELQLLMAELRDRDRELNTMAASHHQQLHVWEQDRQRVLTLEQRCSHTDDELHKRNEVIRVLTKRVWAVETREREVQKELSAAQQQLCELEQKQQHSSLKCQDFEEKNQSLNSTLMALSTQVGSLQVREEELSSMLKLKDKDVTQSSSQILDLTGRLRDLETSLTESRSRETRFLRDSEENKRRYREARHEVTHLKEELQQQISQSSTQREEIIRLKQELQLLHRDLALSGEGDNWKDELLELSRSKQERSMSEVRCLRQVCENQRNDMQLLQLNLESARETLREKTSQRILGSQEELTCNCLLGQSPSSIRVKNSGYVHDTSTLPGACVTTSNELGVLSAHGTDAGDPLSSSYLQQLVDEAMHSSFRTHSSAHNTGPALSCRTTEPSHTQRCPSPQHHHHHPPTTSLHKASETPPKACPRHSTSQPCGWLDTD</sequence>
<dbReference type="EMBL" id="CADEAL010002336">
    <property type="protein sequence ID" value="CAB1439817.1"/>
    <property type="molecule type" value="Genomic_DNA"/>
</dbReference>
<name>A0A9N7V0D9_PLEPL</name>
<organism evidence="3 4">
    <name type="scientific">Pleuronectes platessa</name>
    <name type="common">European plaice</name>
    <dbReference type="NCBI Taxonomy" id="8262"/>
    <lineage>
        <taxon>Eukaryota</taxon>
        <taxon>Metazoa</taxon>
        <taxon>Chordata</taxon>
        <taxon>Craniata</taxon>
        <taxon>Vertebrata</taxon>
        <taxon>Euteleostomi</taxon>
        <taxon>Actinopterygii</taxon>
        <taxon>Neopterygii</taxon>
        <taxon>Teleostei</taxon>
        <taxon>Neoteleostei</taxon>
        <taxon>Acanthomorphata</taxon>
        <taxon>Carangaria</taxon>
        <taxon>Pleuronectiformes</taxon>
        <taxon>Pleuronectoidei</taxon>
        <taxon>Pleuronectidae</taxon>
        <taxon>Pleuronectes</taxon>
    </lineage>
</organism>
<feature type="compositionally biased region" description="Polar residues" evidence="2">
    <location>
        <begin position="487"/>
        <end position="498"/>
    </location>
</feature>
<feature type="coiled-coil region" evidence="1">
    <location>
        <begin position="283"/>
        <end position="321"/>
    </location>
</feature>
<proteinExistence type="predicted"/>
<accession>A0A9N7V0D9</accession>
<dbReference type="AlphaFoldDB" id="A0A9N7V0D9"/>
<keyword evidence="4" id="KW-1185">Reference proteome</keyword>